<sequence length="159" mass="18269">MGDDVAFDDRKFNPGVIQYNRSSPEVYGGIMKDYTGQNLTLHNFLAVLTEIGNKTLSSRVLLEALYQNHVMKKYESMGQLALRFFFFPMLFRTCKLSKSDIKNGPTSSLHAKIVYHVFYRYLQRFSWSEDSAGISAREKDKRKKVSTTHLEHLPGVGYS</sequence>
<dbReference type="Proteomes" id="UP000326396">
    <property type="component" value="Linkage Group LG15"/>
</dbReference>
<dbReference type="GO" id="GO:0008233">
    <property type="term" value="F:peptidase activity"/>
    <property type="evidence" value="ECO:0007669"/>
    <property type="project" value="InterPro"/>
</dbReference>
<dbReference type="EMBL" id="SZYD01000007">
    <property type="protein sequence ID" value="KAD5802414.1"/>
    <property type="molecule type" value="Genomic_DNA"/>
</dbReference>
<proteinExistence type="inferred from homology"/>
<comment type="caution">
    <text evidence="2">The sequence shown here is derived from an EMBL/GenBank/DDBJ whole genome shotgun (WGS) entry which is preliminary data.</text>
</comment>
<dbReference type="Pfam" id="PF01650">
    <property type="entry name" value="Peptidase_C13"/>
    <property type="match status" value="1"/>
</dbReference>
<evidence type="ECO:0000256" key="1">
    <source>
        <dbReference type="ARBA" id="ARBA00009941"/>
    </source>
</evidence>
<comment type="similarity">
    <text evidence="1">Belongs to the peptidase C13 family.</text>
</comment>
<dbReference type="GO" id="GO:0006508">
    <property type="term" value="P:proteolysis"/>
    <property type="evidence" value="ECO:0007669"/>
    <property type="project" value="InterPro"/>
</dbReference>
<keyword evidence="3" id="KW-1185">Reference proteome</keyword>
<reference evidence="2 3" key="1">
    <citation type="submission" date="2019-05" db="EMBL/GenBank/DDBJ databases">
        <title>Mikania micrantha, genome provides insights into the molecular mechanism of rapid growth.</title>
        <authorList>
            <person name="Liu B."/>
        </authorList>
    </citation>
    <scope>NUCLEOTIDE SEQUENCE [LARGE SCALE GENOMIC DNA]</scope>
    <source>
        <strain evidence="2">NLD-2019</strain>
        <tissue evidence="2">Leaf</tissue>
    </source>
</reference>
<evidence type="ECO:0000313" key="2">
    <source>
        <dbReference type="EMBL" id="KAD5802414.1"/>
    </source>
</evidence>
<evidence type="ECO:0000313" key="3">
    <source>
        <dbReference type="Proteomes" id="UP000326396"/>
    </source>
</evidence>
<name>A0A5N6NZJ7_9ASTR</name>
<dbReference type="OrthoDB" id="9995590at2759"/>
<organism evidence="2 3">
    <name type="scientific">Mikania micrantha</name>
    <name type="common">bitter vine</name>
    <dbReference type="NCBI Taxonomy" id="192012"/>
    <lineage>
        <taxon>Eukaryota</taxon>
        <taxon>Viridiplantae</taxon>
        <taxon>Streptophyta</taxon>
        <taxon>Embryophyta</taxon>
        <taxon>Tracheophyta</taxon>
        <taxon>Spermatophyta</taxon>
        <taxon>Magnoliopsida</taxon>
        <taxon>eudicotyledons</taxon>
        <taxon>Gunneridae</taxon>
        <taxon>Pentapetalae</taxon>
        <taxon>asterids</taxon>
        <taxon>campanulids</taxon>
        <taxon>Asterales</taxon>
        <taxon>Asteraceae</taxon>
        <taxon>Asteroideae</taxon>
        <taxon>Heliantheae alliance</taxon>
        <taxon>Eupatorieae</taxon>
        <taxon>Mikania</taxon>
    </lineage>
</organism>
<accession>A0A5N6NZJ7</accession>
<protein>
    <submittedName>
        <fullName evidence="2">Uncharacterized protein</fullName>
    </submittedName>
</protein>
<gene>
    <name evidence="2" type="ORF">E3N88_13774</name>
</gene>
<dbReference type="Gene3D" id="3.40.50.1460">
    <property type="match status" value="1"/>
</dbReference>
<dbReference type="InterPro" id="IPR001096">
    <property type="entry name" value="Peptidase_C13"/>
</dbReference>
<dbReference type="AlphaFoldDB" id="A0A5N6NZJ7"/>